<evidence type="ECO:0000313" key="2">
    <source>
        <dbReference type="EMBL" id="MEP1060905.1"/>
    </source>
</evidence>
<comment type="similarity">
    <text evidence="1">Belongs to the TolB family.</text>
</comment>
<dbReference type="SUPFAM" id="SSF82171">
    <property type="entry name" value="DPP6 N-terminal domain-like"/>
    <property type="match status" value="1"/>
</dbReference>
<dbReference type="Proteomes" id="UP001476950">
    <property type="component" value="Unassembled WGS sequence"/>
</dbReference>
<dbReference type="Gene3D" id="2.120.10.30">
    <property type="entry name" value="TolB, C-terminal domain"/>
    <property type="match status" value="1"/>
</dbReference>
<dbReference type="Pfam" id="PF07676">
    <property type="entry name" value="PD40"/>
    <property type="match status" value="2"/>
</dbReference>
<dbReference type="EMBL" id="JAMPLM010000023">
    <property type="protein sequence ID" value="MEP1060905.1"/>
    <property type="molecule type" value="Genomic_DNA"/>
</dbReference>
<reference evidence="2 3" key="1">
    <citation type="submission" date="2022-04" db="EMBL/GenBank/DDBJ databases">
        <title>Positive selection, recombination, and allopatry shape intraspecific diversity of widespread and dominant cyanobacteria.</title>
        <authorList>
            <person name="Wei J."/>
            <person name="Shu W."/>
            <person name="Hu C."/>
        </authorList>
    </citation>
    <scope>NUCLEOTIDE SEQUENCE [LARGE SCALE GENOMIC DNA]</scope>
    <source>
        <strain evidence="2 3">AS-A4</strain>
    </source>
</reference>
<sequence length="171" mass="19138">MSLSLIGLLLGSCSQEDSPPTISAEFDSRHNDEQPALSGDGRFLAFVSNRSGNRGILLYDLKERQVVSLPRLNRSDAIAESPSLSYTGRYIVYIASDSVRPEIELYDRVLQQPQVLTAHYRGWFRNPSISPDGRYIAFETGGRGQWDIEVMDRGPNVESDMPDGRRSQAFP</sequence>
<dbReference type="RefSeq" id="WP_347241157.1">
    <property type="nucleotide sequence ID" value="NZ_JAMPLM010000023.1"/>
</dbReference>
<accession>A0ABV0KNZ6</accession>
<organism evidence="2 3">
    <name type="scientific">Stenomitos frigidus AS-A4</name>
    <dbReference type="NCBI Taxonomy" id="2933935"/>
    <lineage>
        <taxon>Bacteria</taxon>
        <taxon>Bacillati</taxon>
        <taxon>Cyanobacteriota</taxon>
        <taxon>Cyanophyceae</taxon>
        <taxon>Leptolyngbyales</taxon>
        <taxon>Leptolyngbyaceae</taxon>
        <taxon>Stenomitos</taxon>
    </lineage>
</organism>
<evidence type="ECO:0000313" key="3">
    <source>
        <dbReference type="Proteomes" id="UP001476950"/>
    </source>
</evidence>
<dbReference type="PANTHER" id="PTHR36842">
    <property type="entry name" value="PROTEIN TOLB HOMOLOG"/>
    <property type="match status" value="1"/>
</dbReference>
<keyword evidence="3" id="KW-1185">Reference proteome</keyword>
<gene>
    <name evidence="2" type="ORF">NDI38_20950</name>
</gene>
<protein>
    <submittedName>
        <fullName evidence="2">Biopolymer transporter Tol</fullName>
    </submittedName>
</protein>
<evidence type="ECO:0000256" key="1">
    <source>
        <dbReference type="ARBA" id="ARBA00009820"/>
    </source>
</evidence>
<dbReference type="PANTHER" id="PTHR36842:SF2">
    <property type="entry name" value="SLR0505 PROTEIN"/>
    <property type="match status" value="1"/>
</dbReference>
<comment type="caution">
    <text evidence="2">The sequence shown here is derived from an EMBL/GenBank/DDBJ whole genome shotgun (WGS) entry which is preliminary data.</text>
</comment>
<name>A0ABV0KNZ6_9CYAN</name>
<proteinExistence type="inferred from homology"/>
<dbReference type="InterPro" id="IPR011042">
    <property type="entry name" value="6-blade_b-propeller_TolB-like"/>
</dbReference>
<dbReference type="InterPro" id="IPR011659">
    <property type="entry name" value="WD40"/>
</dbReference>